<evidence type="ECO:0000313" key="3">
    <source>
        <dbReference type="Proteomes" id="UP000201485"/>
    </source>
</evidence>
<dbReference type="Gene3D" id="2.40.50.140">
    <property type="entry name" value="Nucleic acid-binding proteins"/>
    <property type="match status" value="1"/>
</dbReference>
<dbReference type="OrthoDB" id="6160at10239"/>
<keyword evidence="3" id="KW-1185">Reference proteome</keyword>
<dbReference type="GeneID" id="25479136"/>
<dbReference type="KEGG" id="vg:25479136"/>
<organism evidence="2 3">
    <name type="scientific">Scale drop disease virus</name>
    <dbReference type="NCBI Taxonomy" id="1697349"/>
    <lineage>
        <taxon>Viruses</taxon>
        <taxon>Varidnaviria</taxon>
        <taxon>Bamfordvirae</taxon>
        <taxon>Nucleocytoviricota</taxon>
        <taxon>Megaviricetes</taxon>
        <taxon>Pimascovirales</taxon>
        <taxon>Pimascovirales incertae sedis</taxon>
        <taxon>Iridoviridae</taxon>
        <taxon>Alphairidovirinae</taxon>
        <taxon>Megalocytivirus</taxon>
        <taxon>Megalocytivirus lates1</taxon>
    </lineage>
</organism>
<dbReference type="InterPro" id="IPR013846">
    <property type="entry name" value="mRNA_cap_enzyme_C"/>
</dbReference>
<dbReference type="EMBL" id="KR139659">
    <property type="protein sequence ID" value="AKU37502.1"/>
    <property type="molecule type" value="Genomic_DNA"/>
</dbReference>
<protein>
    <submittedName>
        <fullName evidence="2">ORF_087L</fullName>
    </submittedName>
</protein>
<dbReference type="Pfam" id="PF03919">
    <property type="entry name" value="mRNA_cap_C"/>
    <property type="match status" value="1"/>
</dbReference>
<reference evidence="2 3" key="1">
    <citation type="journal article" date="2015" name="PLoS Pathog.">
        <title>A Novel Virus Causes Scale Drop Disease in Lates calcarifer.</title>
        <authorList>
            <person name="de Groof A."/>
            <person name="Guelen L."/>
            <person name="Deijs M."/>
            <person name="van der Wal Y."/>
            <person name="Miyata M."/>
            <person name="Ng K.S."/>
            <person name="van Grinsven L."/>
            <person name="Simmelink B."/>
            <person name="Biermann Y."/>
            <person name="Grisez L."/>
            <person name="van Lent J."/>
            <person name="de Ronde A."/>
            <person name="Chang S.F."/>
            <person name="Schrier C."/>
            <person name="van der Hoek L."/>
        </authorList>
    </citation>
    <scope>NUCLEOTIDE SEQUENCE [LARGE SCALE GENOMIC DNA]</scope>
    <source>
        <strain evidence="2">C4575</strain>
    </source>
</reference>
<feature type="domain" description="mRNA capping enzyme C-terminal" evidence="1">
    <location>
        <begin position="27"/>
        <end position="104"/>
    </location>
</feature>
<gene>
    <name evidence="2" type="ORF">SDDV_087</name>
</gene>
<sequence>MAYIGGRQMSVLKWKSVKQNTIDFCLKQTGETTADLIVSNGKVFATMSHSDSLTEYHGKIVECTYCDNKWSIVRVRDDKHYANSMFTCLRIYDSILNPIDFDLLIDTIEYSFADVKI</sequence>
<dbReference type="Proteomes" id="UP000201485">
    <property type="component" value="Segment"/>
</dbReference>
<name>A0A0K1L6A2_9VIRU</name>
<proteinExistence type="predicted"/>
<dbReference type="RefSeq" id="YP_009163848.1">
    <property type="nucleotide sequence ID" value="NC_027778.1"/>
</dbReference>
<dbReference type="InterPro" id="IPR012340">
    <property type="entry name" value="NA-bd_OB-fold"/>
</dbReference>
<dbReference type="SUPFAM" id="SSF50249">
    <property type="entry name" value="Nucleic acid-binding proteins"/>
    <property type="match status" value="1"/>
</dbReference>
<evidence type="ECO:0000259" key="1">
    <source>
        <dbReference type="Pfam" id="PF03919"/>
    </source>
</evidence>
<evidence type="ECO:0000313" key="2">
    <source>
        <dbReference type="EMBL" id="AKU37502.1"/>
    </source>
</evidence>
<accession>A0A0K1L6A2</accession>